<keyword evidence="2" id="KW-1185">Reference proteome</keyword>
<dbReference type="RefSeq" id="WP_013175534.1">
    <property type="nucleotide sequence ID" value="NC_014220.1"/>
</dbReference>
<gene>
    <name evidence="1" type="ordered locus">Slip_1369</name>
</gene>
<evidence type="ECO:0000313" key="1">
    <source>
        <dbReference type="EMBL" id="ADI02132.1"/>
    </source>
</evidence>
<dbReference type="OrthoDB" id="2087209at2"/>
<reference evidence="1 2" key="2">
    <citation type="journal article" date="2010" name="Stand. Genomic Sci.">
        <title>Complete genome sequence of Syntrophothermus lipocalidus type strain (TGB-C1).</title>
        <authorList>
            <person name="Djao O.D."/>
            <person name="Zhang X."/>
            <person name="Lucas S."/>
            <person name="Lapidus A."/>
            <person name="Del Rio T.G."/>
            <person name="Nolan M."/>
            <person name="Tice H."/>
            <person name="Cheng J.F."/>
            <person name="Han C."/>
            <person name="Tapia R."/>
            <person name="Goodwin L."/>
            <person name="Pitluck S."/>
            <person name="Liolios K."/>
            <person name="Ivanova N."/>
            <person name="Mavromatis K."/>
            <person name="Mikhailova N."/>
            <person name="Ovchinnikova G."/>
            <person name="Pati A."/>
            <person name="Brambilla E."/>
            <person name="Chen A."/>
            <person name="Palaniappan K."/>
            <person name="Land M."/>
            <person name="Hauser L."/>
            <person name="Chang Y.J."/>
            <person name="Jeffries C.D."/>
            <person name="Rohde M."/>
            <person name="Sikorski J."/>
            <person name="Spring S."/>
            <person name="Goker M."/>
            <person name="Detter J.C."/>
            <person name="Woyke T."/>
            <person name="Bristow J."/>
            <person name="Eisen J.A."/>
            <person name="Markowitz V."/>
            <person name="Hugenholtz P."/>
            <person name="Kyrpides N.C."/>
            <person name="Klenk H.P."/>
        </authorList>
    </citation>
    <scope>NUCLEOTIDE SEQUENCE [LARGE SCALE GENOMIC DNA]</scope>
    <source>
        <strain evidence="2">DSM 12680 / TGB-C1</strain>
    </source>
</reference>
<dbReference type="EMBL" id="CP002048">
    <property type="protein sequence ID" value="ADI02132.1"/>
    <property type="molecule type" value="Genomic_DNA"/>
</dbReference>
<protein>
    <submittedName>
        <fullName evidence="1">Uncharacterized protein</fullName>
    </submittedName>
</protein>
<dbReference type="KEGG" id="slp:Slip_1369"/>
<dbReference type="HOGENOM" id="CLU_2262452_0_0_9"/>
<reference evidence="2" key="1">
    <citation type="journal article" date="2010" name="Stand. Genomic Sci.">
        <title>Complete genome sequence of Syntrophothermus lipocalidus type strain (TGB-C1T).</title>
        <authorList>
            <consortium name="US DOE Joint Genome Institute (JGI-PGF)"/>
            <person name="Djao O."/>
            <person name="Zhang X."/>
            <person name="Lucas S."/>
            <person name="Lapidus A."/>
            <person name="Glavina Del Rio T."/>
            <person name="Nolan M."/>
            <person name="Tice H."/>
            <person name="Cheng J."/>
            <person name="Han C."/>
            <person name="Tapia R."/>
            <person name="Goodwin L."/>
            <person name="Pitluck S."/>
            <person name="Liolios K."/>
            <person name="Ivanova N."/>
            <person name="Mavromatis K."/>
            <person name="Mikhailova N."/>
            <person name="Ovchinnikova G."/>
            <person name="Pati A."/>
            <person name="Brambilla E."/>
            <person name="Chen A."/>
            <person name="Palaniappan K."/>
            <person name="Land M."/>
            <person name="Hauser L."/>
            <person name="Chang Y."/>
            <person name="Jeffries C."/>
            <person name="Rohde M."/>
            <person name="Sikorski J."/>
            <person name="Spring S."/>
            <person name="Goker M."/>
            <person name="Detter J."/>
            <person name="Woyke T."/>
            <person name="Bristow J."/>
            <person name="Eisen J."/>
            <person name="Markowitz V."/>
            <person name="Hugenholtz P."/>
            <person name="Kyrpides N."/>
            <person name="Klenk H."/>
        </authorList>
    </citation>
    <scope>NUCLEOTIDE SEQUENCE [LARGE SCALE GENOMIC DNA]</scope>
    <source>
        <strain evidence="2">DSM 12680 / TGB-C1</strain>
    </source>
</reference>
<organism evidence="1 2">
    <name type="scientific">Syntrophothermus lipocalidus (strain DSM 12680 / TGB-C1)</name>
    <dbReference type="NCBI Taxonomy" id="643648"/>
    <lineage>
        <taxon>Bacteria</taxon>
        <taxon>Bacillati</taxon>
        <taxon>Bacillota</taxon>
        <taxon>Clostridia</taxon>
        <taxon>Eubacteriales</taxon>
        <taxon>Syntrophomonadaceae</taxon>
        <taxon>Syntrophothermus</taxon>
    </lineage>
</organism>
<name>D7CN47_SYNLT</name>
<dbReference type="Proteomes" id="UP000000378">
    <property type="component" value="Chromosome"/>
</dbReference>
<dbReference type="eggNOG" id="ENOG50324KJ">
    <property type="taxonomic scope" value="Bacteria"/>
</dbReference>
<proteinExistence type="predicted"/>
<evidence type="ECO:0000313" key="2">
    <source>
        <dbReference type="Proteomes" id="UP000000378"/>
    </source>
</evidence>
<dbReference type="STRING" id="643648.Slip_1369"/>
<accession>D7CN47</accession>
<sequence length="103" mass="11356">MSRRWGWAFLALVLLTVGIVAGWSMEWNGLISSDQADEHKPLIKVEIHFSDGSMLVGYVKELGVSKEGTVYVGGSSTNYLYDAGGHVIGVFNYSHVSYMKVIK</sequence>
<dbReference type="AlphaFoldDB" id="D7CN47"/>